<protein>
    <recommendedName>
        <fullName evidence="5">Ezrin/radixin/moesin family protein</fullName>
    </recommendedName>
</protein>
<keyword evidence="2" id="KW-0732">Signal</keyword>
<name>A0A239F6N3_EKHLU</name>
<dbReference type="Proteomes" id="UP000198393">
    <property type="component" value="Unassembled WGS sequence"/>
</dbReference>
<accession>A0A239F6N3</accession>
<evidence type="ECO:0000256" key="1">
    <source>
        <dbReference type="SAM" id="Coils"/>
    </source>
</evidence>
<organism evidence="3 4">
    <name type="scientific">Ekhidna lutea</name>
    <dbReference type="NCBI Taxonomy" id="447679"/>
    <lineage>
        <taxon>Bacteria</taxon>
        <taxon>Pseudomonadati</taxon>
        <taxon>Bacteroidota</taxon>
        <taxon>Cytophagia</taxon>
        <taxon>Cytophagales</taxon>
        <taxon>Reichenbachiellaceae</taxon>
        <taxon>Ekhidna</taxon>
    </lineage>
</organism>
<reference evidence="3 4" key="1">
    <citation type="submission" date="2017-06" db="EMBL/GenBank/DDBJ databases">
        <authorList>
            <person name="Kim H.J."/>
            <person name="Triplett B.A."/>
        </authorList>
    </citation>
    <scope>NUCLEOTIDE SEQUENCE [LARGE SCALE GENOMIC DNA]</scope>
    <source>
        <strain evidence="3 4">DSM 19307</strain>
    </source>
</reference>
<keyword evidence="1" id="KW-0175">Coiled coil</keyword>
<dbReference type="RefSeq" id="WP_089355281.1">
    <property type="nucleotide sequence ID" value="NZ_FZPD01000001.1"/>
</dbReference>
<dbReference type="AlphaFoldDB" id="A0A239F6N3"/>
<feature type="coiled-coil region" evidence="1">
    <location>
        <begin position="44"/>
        <end position="99"/>
    </location>
</feature>
<feature type="signal peptide" evidence="2">
    <location>
        <begin position="1"/>
        <end position="22"/>
    </location>
</feature>
<proteinExistence type="predicted"/>
<dbReference type="OrthoDB" id="1119072at2"/>
<keyword evidence="4" id="KW-1185">Reference proteome</keyword>
<evidence type="ECO:0000313" key="3">
    <source>
        <dbReference type="EMBL" id="SNS52546.1"/>
    </source>
</evidence>
<feature type="chain" id="PRO_5012624781" description="Ezrin/radixin/moesin family protein" evidence="2">
    <location>
        <begin position="23"/>
        <end position="205"/>
    </location>
</feature>
<dbReference type="EMBL" id="FZPD01000001">
    <property type="protein sequence ID" value="SNS52546.1"/>
    <property type="molecule type" value="Genomic_DNA"/>
</dbReference>
<evidence type="ECO:0000313" key="4">
    <source>
        <dbReference type="Proteomes" id="UP000198393"/>
    </source>
</evidence>
<gene>
    <name evidence="3" type="ORF">SAMN05421640_0520</name>
</gene>
<sequence>MKKSISLIALALCCVFAFEANAQMDKKEKKEWKKRIKKLEPEQYKQLLDENKSLKGQVTSLKTELGNIDDRIADKDEQILTYQSQIGDLREELSRLQSAKPAENIASNNTGGNIEENKGVVFKVQLGAYGKKEDLSKYDNSANFGAENKDGLQKFTIGVFRDYWEADTFKKHLRAMGVKDAWVVSYKDGVRVPIKEVLEGVTKKS</sequence>
<evidence type="ECO:0000256" key="2">
    <source>
        <dbReference type="SAM" id="SignalP"/>
    </source>
</evidence>
<evidence type="ECO:0008006" key="5">
    <source>
        <dbReference type="Google" id="ProtNLM"/>
    </source>
</evidence>